<dbReference type="Proteomes" id="UP000009234">
    <property type="component" value="Chromosome"/>
</dbReference>
<evidence type="ECO:0000259" key="1">
    <source>
        <dbReference type="Pfam" id="PF13566"/>
    </source>
</evidence>
<accession>F6DRY4</accession>
<name>F6DRY4_DESRL</name>
<dbReference type="RefSeq" id="WP_013842760.1">
    <property type="nucleotide sequence ID" value="NC_015589.1"/>
</dbReference>
<dbReference type="STRING" id="696281.Desru_2794"/>
<reference evidence="2 3" key="2">
    <citation type="journal article" date="2012" name="Stand. Genomic Sci.">
        <title>Complete genome sequence of the sulfate-reducing firmicute Desulfotomaculum ruminis type strain (DL(T)).</title>
        <authorList>
            <person name="Spring S."/>
            <person name="Visser M."/>
            <person name="Lu M."/>
            <person name="Copeland A."/>
            <person name="Lapidus A."/>
            <person name="Lucas S."/>
            <person name="Cheng J.F."/>
            <person name="Han C."/>
            <person name="Tapia R."/>
            <person name="Goodwin L.A."/>
            <person name="Pitluck S."/>
            <person name="Ivanova N."/>
            <person name="Land M."/>
            <person name="Hauser L."/>
            <person name="Larimer F."/>
            <person name="Rohde M."/>
            <person name="Goker M."/>
            <person name="Detter J.C."/>
            <person name="Kyrpides N.C."/>
            <person name="Woyke T."/>
            <person name="Schaap P.J."/>
            <person name="Plugge C.M."/>
            <person name="Muyzer G."/>
            <person name="Kuever J."/>
            <person name="Pereira I.A."/>
            <person name="Parshina S.N."/>
            <person name="Bernier-Latmani R."/>
            <person name="Stams A.J."/>
            <person name="Klenk H.P."/>
        </authorList>
    </citation>
    <scope>NUCLEOTIDE SEQUENCE [LARGE SCALE GENOMIC DNA]</scope>
    <source>
        <strain evidence="3">ATCC 23193 / DSM 2154 / NCIB 8452 / DL</strain>
    </source>
</reference>
<sequence length="251" mass="29680">MIVYLYDGSFEGLLTAIYQAYYQKQKPDQILHQQEFEPSLFCQPFFIETDPVKFQKVYKAIAEKISTNALNNVFYAFLSETQGVGTLIYHYLRLGWQKGGEIDGHLSDQRVMEIQRLVQKVAGERHRMLGLLRFKELKGGLYYASFEPDYNIVALMAPHFTKRLSDQNWIIHDWKRKLAALYNRQEWLVTPLDPPKEVLLEENEGFFQDLWCQYFSSVAISGRINPRLQRQYMPVRYWRHLIEKGPENKKA</sequence>
<dbReference type="InterPro" id="IPR025404">
    <property type="entry name" value="DUF4130"/>
</dbReference>
<evidence type="ECO:0000313" key="2">
    <source>
        <dbReference type="EMBL" id="AEG61008.1"/>
    </source>
</evidence>
<dbReference type="OrthoDB" id="5290748at2"/>
<proteinExistence type="predicted"/>
<feature type="domain" description="DUF4130" evidence="1">
    <location>
        <begin position="84"/>
        <end position="243"/>
    </location>
</feature>
<evidence type="ECO:0000313" key="3">
    <source>
        <dbReference type="Proteomes" id="UP000009234"/>
    </source>
</evidence>
<protein>
    <recommendedName>
        <fullName evidence="1">DUF4130 domain-containing protein</fullName>
    </recommendedName>
</protein>
<keyword evidence="3" id="KW-1185">Reference proteome</keyword>
<dbReference type="EMBL" id="CP002780">
    <property type="protein sequence ID" value="AEG61008.1"/>
    <property type="molecule type" value="Genomic_DNA"/>
</dbReference>
<gene>
    <name evidence="2" type="ordered locus">Desru_2794</name>
</gene>
<reference evidence="3" key="1">
    <citation type="submission" date="2011-05" db="EMBL/GenBank/DDBJ databases">
        <title>Complete sequence of Desulfotomaculum ruminis DSM 2154.</title>
        <authorList>
            <person name="Lucas S."/>
            <person name="Copeland A."/>
            <person name="Lapidus A."/>
            <person name="Cheng J.-F."/>
            <person name="Goodwin L."/>
            <person name="Pitluck S."/>
            <person name="Lu M."/>
            <person name="Detter J.C."/>
            <person name="Han C."/>
            <person name="Tapia R."/>
            <person name="Land M."/>
            <person name="Hauser L."/>
            <person name="Kyrpides N."/>
            <person name="Ivanova N."/>
            <person name="Mikhailova N."/>
            <person name="Pagani I."/>
            <person name="Stams A.J.M."/>
            <person name="Plugge C.M."/>
            <person name="Muyzer G."/>
            <person name="Kuever J."/>
            <person name="Parshina S.N."/>
            <person name="Ivanova A.E."/>
            <person name="Nazina T.N."/>
            <person name="Brambilla E."/>
            <person name="Spring S."/>
            <person name="Klenk H.-P."/>
            <person name="Woyke T."/>
        </authorList>
    </citation>
    <scope>NUCLEOTIDE SEQUENCE [LARGE SCALE GENOMIC DNA]</scope>
    <source>
        <strain evidence="3">ATCC 23193 / DSM 2154 / NCIB 8452 / DL</strain>
    </source>
</reference>
<dbReference type="InterPro" id="IPR023875">
    <property type="entry name" value="DNA_repair_put"/>
</dbReference>
<dbReference type="Pfam" id="PF13566">
    <property type="entry name" value="DUF4130"/>
    <property type="match status" value="1"/>
</dbReference>
<organism evidence="2 3">
    <name type="scientific">Desulforamulus ruminis (strain ATCC 23193 / DSM 2154 / NCIMB 8452 / DL)</name>
    <name type="common">Desulfotomaculum ruminis</name>
    <dbReference type="NCBI Taxonomy" id="696281"/>
    <lineage>
        <taxon>Bacteria</taxon>
        <taxon>Bacillati</taxon>
        <taxon>Bacillota</taxon>
        <taxon>Clostridia</taxon>
        <taxon>Eubacteriales</taxon>
        <taxon>Peptococcaceae</taxon>
        <taxon>Desulforamulus</taxon>
    </lineage>
</organism>
<dbReference type="AlphaFoldDB" id="F6DRY4"/>
<dbReference type="eggNOG" id="COG1573">
    <property type="taxonomic scope" value="Bacteria"/>
</dbReference>
<dbReference type="HOGENOM" id="CLU_068835_1_0_9"/>
<dbReference type="NCBIfam" id="TIGR03915">
    <property type="entry name" value="SAM_7_link_chp"/>
    <property type="match status" value="1"/>
</dbReference>
<dbReference type="KEGG" id="dru:Desru_2794"/>